<dbReference type="GO" id="GO:0015630">
    <property type="term" value="C:microtubule cytoskeleton"/>
    <property type="evidence" value="ECO:0007669"/>
    <property type="project" value="UniProtKB-UniRule"/>
</dbReference>
<dbReference type="EMBL" id="UZAE01002354">
    <property type="protein sequence ID" value="VDN99654.1"/>
    <property type="molecule type" value="Genomic_DNA"/>
</dbReference>
<reference evidence="4 5" key="2">
    <citation type="submission" date="2018-11" db="EMBL/GenBank/DDBJ databases">
        <authorList>
            <consortium name="Pathogen Informatics"/>
        </authorList>
    </citation>
    <scope>NUCLEOTIDE SEQUENCE [LARGE SCALE GENOMIC DNA]</scope>
</reference>
<proteinExistence type="inferred from homology"/>
<keyword evidence="2" id="KW-0963">Cytoplasm</keyword>
<dbReference type="STRING" id="102285.A0A0R3T9Q8"/>
<protein>
    <recommendedName>
        <fullName evidence="3">Tektin</fullName>
    </recommendedName>
</protein>
<dbReference type="PANTHER" id="PTHR19960:SF7">
    <property type="entry name" value="TEKTIN"/>
    <property type="match status" value="1"/>
</dbReference>
<dbReference type="Proteomes" id="UP000278807">
    <property type="component" value="Unassembled WGS sequence"/>
</dbReference>
<evidence type="ECO:0000256" key="3">
    <source>
        <dbReference type="RuleBase" id="RU367040"/>
    </source>
</evidence>
<keyword evidence="3" id="KW-0966">Cell projection</keyword>
<evidence type="ECO:0000256" key="2">
    <source>
        <dbReference type="ARBA" id="ARBA00022490"/>
    </source>
</evidence>
<reference evidence="6" key="1">
    <citation type="submission" date="2017-02" db="UniProtKB">
        <authorList>
            <consortium name="WormBaseParasite"/>
        </authorList>
    </citation>
    <scope>IDENTIFICATION</scope>
</reference>
<dbReference type="AlphaFoldDB" id="A0A0R3T9Q8"/>
<dbReference type="InterPro" id="IPR000435">
    <property type="entry name" value="Tektins"/>
</dbReference>
<dbReference type="GO" id="GO:0005930">
    <property type="term" value="C:axoneme"/>
    <property type="evidence" value="ECO:0007669"/>
    <property type="project" value="UniProtKB-SubCell"/>
</dbReference>
<dbReference type="PANTHER" id="PTHR19960">
    <property type="entry name" value="TEKTIN"/>
    <property type="match status" value="1"/>
</dbReference>
<comment type="similarity">
    <text evidence="1 3">Belongs to the tektin family.</text>
</comment>
<keyword evidence="5" id="KW-1185">Reference proteome</keyword>
<evidence type="ECO:0000313" key="4">
    <source>
        <dbReference type="EMBL" id="VDN99654.1"/>
    </source>
</evidence>
<keyword evidence="3" id="KW-0969">Cilium</keyword>
<gene>
    <name evidence="4" type="ORF">HNAJ_LOCUS3795</name>
</gene>
<evidence type="ECO:0000256" key="1">
    <source>
        <dbReference type="ARBA" id="ARBA00007209"/>
    </source>
</evidence>
<accession>A0A0R3T9Q8</accession>
<dbReference type="GO" id="GO:0060294">
    <property type="term" value="P:cilium movement involved in cell motility"/>
    <property type="evidence" value="ECO:0007669"/>
    <property type="project" value="UniProtKB-UniRule"/>
</dbReference>
<dbReference type="GO" id="GO:0005634">
    <property type="term" value="C:nucleus"/>
    <property type="evidence" value="ECO:0007669"/>
    <property type="project" value="TreeGrafter"/>
</dbReference>
<dbReference type="OrthoDB" id="440745at2759"/>
<dbReference type="WBParaSite" id="HNAJ_0000379701-mRNA-1">
    <property type="protein sequence ID" value="HNAJ_0000379701-mRNA-1"/>
    <property type="gene ID" value="HNAJ_0000379701"/>
</dbReference>
<dbReference type="InterPro" id="IPR048256">
    <property type="entry name" value="Tektin-like"/>
</dbReference>
<dbReference type="Pfam" id="PF03148">
    <property type="entry name" value="Tektin"/>
    <property type="match status" value="1"/>
</dbReference>
<sequence length="412" mass="48453">MATINKSQFKVQVNSWNLGNQIIKNVAKSARNHLQESIYQKSIEANCDDLLTIYSNAKSTYDLKTRFKKVSDVLSILKICEEHVNKSISELNGIKVTMEKDIQQLHEYENFNIQSLTLRDRRAGIDYVEDKPDFELRKEKEILQKNIKLMQAQIDKVFEKILRLQEVRHKLLKDIEDKHVAKDIDLRQYHLTPAEASLKVNPTETPRNIVSIREWERFSLQNIYLSNKVTHESPFLYNESNQLAANVGIEVKEQYKAVNAALRERIHEIFQVINQLNWEKKQTEYNIEITIREIDRLEDLLAGELPRRKIAETRLENRKIRPGMELCDDIPHRQLISEVVLHESTLKSLKDQMGFYRGQLSNLNRALHRIEKDLLLKTSTHELDRECLKMREMLPAMEWTRVEMVEPNGSQN</sequence>
<dbReference type="GO" id="GO:0060271">
    <property type="term" value="P:cilium assembly"/>
    <property type="evidence" value="ECO:0007669"/>
    <property type="project" value="UniProtKB-UniRule"/>
</dbReference>
<evidence type="ECO:0000313" key="6">
    <source>
        <dbReference type="WBParaSite" id="HNAJ_0000379701-mRNA-1"/>
    </source>
</evidence>
<evidence type="ECO:0000313" key="5">
    <source>
        <dbReference type="Proteomes" id="UP000278807"/>
    </source>
</evidence>
<name>A0A0R3T9Q8_RODNA</name>
<comment type="subcellular location">
    <subcellularLocation>
        <location evidence="3">Cytoplasm</location>
        <location evidence="3">Cytoskeleton</location>
        <location evidence="3">Cilium axoneme</location>
    </subcellularLocation>
</comment>
<organism evidence="6">
    <name type="scientific">Rodentolepis nana</name>
    <name type="common">Dwarf tapeworm</name>
    <name type="synonym">Hymenolepis nana</name>
    <dbReference type="NCBI Taxonomy" id="102285"/>
    <lineage>
        <taxon>Eukaryota</taxon>
        <taxon>Metazoa</taxon>
        <taxon>Spiralia</taxon>
        <taxon>Lophotrochozoa</taxon>
        <taxon>Platyhelminthes</taxon>
        <taxon>Cestoda</taxon>
        <taxon>Eucestoda</taxon>
        <taxon>Cyclophyllidea</taxon>
        <taxon>Hymenolepididae</taxon>
        <taxon>Rodentolepis</taxon>
    </lineage>
</organism>
<keyword evidence="3" id="KW-0282">Flagellum</keyword>